<dbReference type="GO" id="GO:0005886">
    <property type="term" value="C:plasma membrane"/>
    <property type="evidence" value="ECO:0007669"/>
    <property type="project" value="UniProtKB-SubCell"/>
</dbReference>
<dbReference type="EMBL" id="CZCU02000139">
    <property type="protein sequence ID" value="VXD19413.1"/>
    <property type="molecule type" value="Genomic_DNA"/>
</dbReference>
<protein>
    <recommendedName>
        <fullName evidence="8">Probable membrane transporter protein</fullName>
    </recommendedName>
</protein>
<name>A0A7Z9BP50_9CYAN</name>
<comment type="similarity">
    <text evidence="2 8">Belongs to the 4-toluene sulfonate uptake permease (TSUP) (TC 2.A.102) family.</text>
</comment>
<feature type="transmembrane region" description="Helical" evidence="8">
    <location>
        <begin position="148"/>
        <end position="173"/>
    </location>
</feature>
<evidence type="ECO:0000256" key="1">
    <source>
        <dbReference type="ARBA" id="ARBA00004651"/>
    </source>
</evidence>
<evidence type="ECO:0000256" key="5">
    <source>
        <dbReference type="ARBA" id="ARBA00022692"/>
    </source>
</evidence>
<keyword evidence="6 8" id="KW-1133">Transmembrane helix</keyword>
<evidence type="ECO:0000256" key="4">
    <source>
        <dbReference type="ARBA" id="ARBA00022475"/>
    </source>
</evidence>
<keyword evidence="3" id="KW-0813">Transport</keyword>
<evidence type="ECO:0000313" key="9">
    <source>
        <dbReference type="EMBL" id="VXD19413.1"/>
    </source>
</evidence>
<feature type="transmembrane region" description="Helical" evidence="8">
    <location>
        <begin position="7"/>
        <end position="35"/>
    </location>
</feature>
<comment type="subcellular location">
    <subcellularLocation>
        <location evidence="1 8">Cell membrane</location>
        <topology evidence="1 8">Multi-pass membrane protein</topology>
    </subcellularLocation>
</comment>
<dbReference type="OrthoDB" id="9807082at2"/>
<accession>A0A7Z9BP50</accession>
<evidence type="ECO:0000313" key="10">
    <source>
        <dbReference type="Proteomes" id="UP000184550"/>
    </source>
</evidence>
<keyword evidence="7 8" id="KW-0472">Membrane</keyword>
<keyword evidence="4 8" id="KW-1003">Cell membrane</keyword>
<proteinExistence type="inferred from homology"/>
<sequence>MSFIQAGLLFLIGCVCGVLNSIAGGGGIIIFPTLILAGLPAITANATGTIISLPGHLVAAVAYRQELQREKSLCGLLISVGLLGGALGALLLLWLPANRFDQLVPYLLLVAMLLFSFNDTITARVLANSKETNPDQRKNWLKVAILQFIVAIYGGFYGLGISFLILATLQILGVKDIQLINGLKLLLISCIYSLATAIFIRSGIVAWEQGLVMMAGTIIGGYMGAKYARQLQPKLMKQLITIIGYSITCYFFMRP</sequence>
<keyword evidence="5 8" id="KW-0812">Transmembrane</keyword>
<dbReference type="InterPro" id="IPR002781">
    <property type="entry name" value="TM_pro_TauE-like"/>
</dbReference>
<feature type="transmembrane region" description="Helical" evidence="8">
    <location>
        <begin position="103"/>
        <end position="127"/>
    </location>
</feature>
<dbReference type="Pfam" id="PF01925">
    <property type="entry name" value="TauE"/>
    <property type="match status" value="1"/>
</dbReference>
<evidence type="ECO:0000256" key="8">
    <source>
        <dbReference type="RuleBase" id="RU363041"/>
    </source>
</evidence>
<keyword evidence="10" id="KW-1185">Reference proteome</keyword>
<organism evidence="9 10">
    <name type="scientific">Planktothrix serta PCC 8927</name>
    <dbReference type="NCBI Taxonomy" id="671068"/>
    <lineage>
        <taxon>Bacteria</taxon>
        <taxon>Bacillati</taxon>
        <taxon>Cyanobacteriota</taxon>
        <taxon>Cyanophyceae</taxon>
        <taxon>Oscillatoriophycideae</taxon>
        <taxon>Oscillatoriales</taxon>
        <taxon>Microcoleaceae</taxon>
        <taxon>Planktothrix</taxon>
    </lineage>
</organism>
<dbReference type="PANTHER" id="PTHR30269:SF0">
    <property type="entry name" value="MEMBRANE TRANSPORTER PROTEIN YFCA-RELATED"/>
    <property type="match status" value="1"/>
</dbReference>
<evidence type="ECO:0000256" key="2">
    <source>
        <dbReference type="ARBA" id="ARBA00009142"/>
    </source>
</evidence>
<feature type="transmembrane region" description="Helical" evidence="8">
    <location>
        <begin position="75"/>
        <end position="97"/>
    </location>
</feature>
<dbReference type="PANTHER" id="PTHR30269">
    <property type="entry name" value="TRANSMEMBRANE PROTEIN YFCA"/>
    <property type="match status" value="1"/>
</dbReference>
<evidence type="ECO:0000256" key="6">
    <source>
        <dbReference type="ARBA" id="ARBA00022989"/>
    </source>
</evidence>
<dbReference type="Proteomes" id="UP000184550">
    <property type="component" value="Unassembled WGS sequence"/>
</dbReference>
<feature type="transmembrane region" description="Helical" evidence="8">
    <location>
        <begin position="41"/>
        <end position="63"/>
    </location>
</feature>
<evidence type="ECO:0000256" key="7">
    <source>
        <dbReference type="ARBA" id="ARBA00023136"/>
    </source>
</evidence>
<gene>
    <name evidence="9" type="ORF">PL8927_630033</name>
</gene>
<dbReference type="RefSeq" id="WP_083622420.1">
    <property type="nucleotide sequence ID" value="NZ_LR734871.1"/>
</dbReference>
<comment type="caution">
    <text evidence="9">The sequence shown here is derived from an EMBL/GenBank/DDBJ whole genome shotgun (WGS) entry which is preliminary data.</text>
</comment>
<dbReference type="InterPro" id="IPR052017">
    <property type="entry name" value="TSUP"/>
</dbReference>
<reference evidence="9" key="1">
    <citation type="submission" date="2019-10" db="EMBL/GenBank/DDBJ databases">
        <authorList>
            <consortium name="Genoscope - CEA"/>
            <person name="William W."/>
        </authorList>
    </citation>
    <scope>NUCLEOTIDE SEQUENCE [LARGE SCALE GENOMIC DNA]</scope>
    <source>
        <strain evidence="9">BBR_PRJEB10992</strain>
    </source>
</reference>
<dbReference type="AlphaFoldDB" id="A0A7Z9BP50"/>
<evidence type="ECO:0000256" key="3">
    <source>
        <dbReference type="ARBA" id="ARBA00022448"/>
    </source>
</evidence>
<feature type="transmembrane region" description="Helical" evidence="8">
    <location>
        <begin position="179"/>
        <end position="199"/>
    </location>
</feature>